<sequence length="88" mass="10025">MENSPDNKEVEEGVHIFLEWLKSGKLEIKAYPSANIHAKLYIMTFSESDRDAGRVITGSSNFTKAGLLDNLEFNVELKNRNDYEFALN</sequence>
<dbReference type="AlphaFoldDB" id="X0TYF1"/>
<gene>
    <name evidence="2" type="ORF">S01H1_26708</name>
</gene>
<evidence type="ECO:0000313" key="2">
    <source>
        <dbReference type="EMBL" id="GAF98593.1"/>
    </source>
</evidence>
<feature type="domain" description="Phospholipase D-like" evidence="1">
    <location>
        <begin position="6"/>
        <end position="81"/>
    </location>
</feature>
<name>X0TYF1_9ZZZZ</name>
<dbReference type="SUPFAM" id="SSF56024">
    <property type="entry name" value="Phospholipase D/nuclease"/>
    <property type="match status" value="1"/>
</dbReference>
<protein>
    <recommendedName>
        <fullName evidence="1">Phospholipase D-like domain-containing protein</fullName>
    </recommendedName>
</protein>
<dbReference type="InterPro" id="IPR025202">
    <property type="entry name" value="PLD-like_dom"/>
</dbReference>
<proteinExistence type="predicted"/>
<reference evidence="2" key="1">
    <citation type="journal article" date="2014" name="Front. Microbiol.">
        <title>High frequency of phylogenetically diverse reductive dehalogenase-homologous genes in deep subseafloor sedimentary metagenomes.</title>
        <authorList>
            <person name="Kawai M."/>
            <person name="Futagami T."/>
            <person name="Toyoda A."/>
            <person name="Takaki Y."/>
            <person name="Nishi S."/>
            <person name="Hori S."/>
            <person name="Arai W."/>
            <person name="Tsubouchi T."/>
            <person name="Morono Y."/>
            <person name="Uchiyama I."/>
            <person name="Ito T."/>
            <person name="Fujiyama A."/>
            <person name="Inagaki F."/>
            <person name="Takami H."/>
        </authorList>
    </citation>
    <scope>NUCLEOTIDE SEQUENCE</scope>
    <source>
        <strain evidence="2">Expedition CK06-06</strain>
    </source>
</reference>
<accession>X0TYF1</accession>
<dbReference type="Gene3D" id="3.30.870.10">
    <property type="entry name" value="Endonuclease Chain A"/>
    <property type="match status" value="1"/>
</dbReference>
<dbReference type="EMBL" id="BARS01016205">
    <property type="protein sequence ID" value="GAF98593.1"/>
    <property type="molecule type" value="Genomic_DNA"/>
</dbReference>
<evidence type="ECO:0000259" key="1">
    <source>
        <dbReference type="Pfam" id="PF13091"/>
    </source>
</evidence>
<dbReference type="Pfam" id="PF13091">
    <property type="entry name" value="PLDc_2"/>
    <property type="match status" value="1"/>
</dbReference>
<comment type="caution">
    <text evidence="2">The sequence shown here is derived from an EMBL/GenBank/DDBJ whole genome shotgun (WGS) entry which is preliminary data.</text>
</comment>
<organism evidence="2">
    <name type="scientific">marine sediment metagenome</name>
    <dbReference type="NCBI Taxonomy" id="412755"/>
    <lineage>
        <taxon>unclassified sequences</taxon>
        <taxon>metagenomes</taxon>
        <taxon>ecological metagenomes</taxon>
    </lineage>
</organism>